<feature type="transmembrane region" description="Helical" evidence="1">
    <location>
        <begin position="96"/>
        <end position="118"/>
    </location>
</feature>
<dbReference type="STRING" id="45070.Lnau_1411"/>
<feature type="transmembrane region" description="Helical" evidence="1">
    <location>
        <begin position="219"/>
        <end position="239"/>
    </location>
</feature>
<keyword evidence="3" id="KW-1185">Reference proteome</keyword>
<dbReference type="OrthoDB" id="9910777at2"/>
<dbReference type="EMBL" id="LNYO01000013">
    <property type="protein sequence ID" value="KTD36427.1"/>
    <property type="molecule type" value="Genomic_DNA"/>
</dbReference>
<dbReference type="AlphaFoldDB" id="A0A0W0WVS5"/>
<feature type="transmembrane region" description="Helical" evidence="1">
    <location>
        <begin position="387"/>
        <end position="407"/>
    </location>
</feature>
<organism evidence="2 3">
    <name type="scientific">Legionella nautarum</name>
    <dbReference type="NCBI Taxonomy" id="45070"/>
    <lineage>
        <taxon>Bacteria</taxon>
        <taxon>Pseudomonadati</taxon>
        <taxon>Pseudomonadota</taxon>
        <taxon>Gammaproteobacteria</taxon>
        <taxon>Legionellales</taxon>
        <taxon>Legionellaceae</taxon>
        <taxon>Legionella</taxon>
    </lineage>
</organism>
<accession>A0A0W0WVS5</accession>
<comment type="caution">
    <text evidence="2">The sequence shown here is derived from an EMBL/GenBank/DDBJ whole genome shotgun (WGS) entry which is preliminary data.</text>
</comment>
<reference evidence="2 3" key="1">
    <citation type="submission" date="2015-11" db="EMBL/GenBank/DDBJ databases">
        <title>Genomic analysis of 38 Legionella species identifies large and diverse effector repertoires.</title>
        <authorList>
            <person name="Burstein D."/>
            <person name="Amaro F."/>
            <person name="Zusman T."/>
            <person name="Lifshitz Z."/>
            <person name="Cohen O."/>
            <person name="Gilbert J.A."/>
            <person name="Pupko T."/>
            <person name="Shuman H.A."/>
            <person name="Segal G."/>
        </authorList>
    </citation>
    <scope>NUCLEOTIDE SEQUENCE [LARGE SCALE GENOMIC DNA]</scope>
    <source>
        <strain evidence="2 3">ATCC 49506</strain>
    </source>
</reference>
<feature type="transmembrane region" description="Helical" evidence="1">
    <location>
        <begin position="147"/>
        <end position="168"/>
    </location>
</feature>
<dbReference type="Proteomes" id="UP000054725">
    <property type="component" value="Unassembled WGS sequence"/>
</dbReference>
<evidence type="ECO:0008006" key="4">
    <source>
        <dbReference type="Google" id="ProtNLM"/>
    </source>
</evidence>
<keyword evidence="1" id="KW-1133">Transmembrane helix</keyword>
<keyword evidence="1" id="KW-0472">Membrane</keyword>
<feature type="transmembrane region" description="Helical" evidence="1">
    <location>
        <begin position="15"/>
        <end position="34"/>
    </location>
</feature>
<keyword evidence="1" id="KW-0812">Transmembrane</keyword>
<evidence type="ECO:0000256" key="1">
    <source>
        <dbReference type="SAM" id="Phobius"/>
    </source>
</evidence>
<gene>
    <name evidence="2" type="ORF">Lnau_1411</name>
</gene>
<feature type="transmembrane region" description="Helical" evidence="1">
    <location>
        <begin position="290"/>
        <end position="310"/>
    </location>
</feature>
<sequence>MDNNYFSSIKKTHDLALTISLLLLFFIISSIPLFQFGFSGDDLYNSQIKGMLITQNQTMFAFAKGIIIQWINSGRLYPISFITTYPLFYLIGDNVILYNLIHWLATLVSLGFVCLFLYKFSNKKEYSLLFCSLVPFCWFLSPNSPWVAQAFLLPLVISFSMLTLINYLNFIQQYKTKYLFYMLLFFSLSLLTYEVALIVPVLILVLHCWGKECASHAKLTGTAAILLLMLAYFVVIVYLRRSYGVGYEGTSLGSMQSFIPTFFKQFMGEFPLVNLYLFREKLFYYPLSKSTYFITLLLVFYSTVLIYRLLHKVSTIKHSSYVFLLSLLLQIAPAALIGMSKRYQLELQFGMSHIPVILQQIGLCMMLALIINNTLSFLSNYLNKQLNYLKLFFAILISSMISISFLANQMTANWYNQLTRYSREIFEKSLKNGLFNNLPPHAMVITHFAGAEPCWNSTQLRAQLINRADLLVFDLNGEAPFTDKHYESDFAEKFARLTPNNFYYLDYEHLIKSPKSGYALLAHINNYSGIQPQLTFALDKIKIFYFAESKKDLKNLLSKISKRYQLKNLENNRAANLSGFISVPMKIAFSTEGLNNRHLAS</sequence>
<feature type="transmembrane region" description="Helical" evidence="1">
    <location>
        <begin position="352"/>
        <end position="375"/>
    </location>
</feature>
<protein>
    <recommendedName>
        <fullName evidence="4">Transmembrane protein</fullName>
    </recommendedName>
</protein>
<evidence type="ECO:0000313" key="3">
    <source>
        <dbReference type="Proteomes" id="UP000054725"/>
    </source>
</evidence>
<name>A0A0W0WVS5_9GAMM</name>
<evidence type="ECO:0000313" key="2">
    <source>
        <dbReference type="EMBL" id="KTD36427.1"/>
    </source>
</evidence>
<feature type="transmembrane region" description="Helical" evidence="1">
    <location>
        <begin position="322"/>
        <end position="340"/>
    </location>
</feature>
<proteinExistence type="predicted"/>
<feature type="transmembrane region" description="Helical" evidence="1">
    <location>
        <begin position="180"/>
        <end position="207"/>
    </location>
</feature>
<dbReference type="PATRIC" id="fig|45070.6.peg.1478"/>
<dbReference type="RefSeq" id="WP_058504424.1">
    <property type="nucleotide sequence ID" value="NZ_CAAAIF010000014.1"/>
</dbReference>